<dbReference type="Gene3D" id="1.10.1220.10">
    <property type="entry name" value="Met repressor-like"/>
    <property type="match status" value="1"/>
</dbReference>
<dbReference type="GO" id="GO:0006355">
    <property type="term" value="P:regulation of DNA-templated transcription"/>
    <property type="evidence" value="ECO:0007669"/>
    <property type="project" value="InterPro"/>
</dbReference>
<dbReference type="Proteomes" id="UP000007887">
    <property type="component" value="Chromosome"/>
</dbReference>
<proteinExistence type="inferred from homology"/>
<evidence type="ECO:0000313" key="3">
    <source>
        <dbReference type="EMBL" id="BAL83512.1"/>
    </source>
</evidence>
<gene>
    <name evidence="3" type="ordered locus">SELR_18040</name>
</gene>
<dbReference type="eggNOG" id="COG3077">
    <property type="taxonomic scope" value="Bacteria"/>
</dbReference>
<evidence type="ECO:0000256" key="1">
    <source>
        <dbReference type="ARBA" id="ARBA00010562"/>
    </source>
</evidence>
<protein>
    <submittedName>
        <fullName evidence="3">Putative addiction module antitoxin</fullName>
    </submittedName>
</protein>
<dbReference type="HOGENOM" id="CLU_154558_12_2_9"/>
<dbReference type="RefSeq" id="WP_014424943.1">
    <property type="nucleotide sequence ID" value="NC_017068.1"/>
</dbReference>
<dbReference type="OrthoDB" id="9804867at2"/>
<dbReference type="AlphaFoldDB" id="I0GRX5"/>
<dbReference type="Pfam" id="PF04221">
    <property type="entry name" value="RelB"/>
    <property type="match status" value="1"/>
</dbReference>
<dbReference type="NCBIfam" id="TIGR02384">
    <property type="entry name" value="RelB_DinJ"/>
    <property type="match status" value="1"/>
</dbReference>
<keyword evidence="2" id="KW-1277">Toxin-antitoxin system</keyword>
<dbReference type="PATRIC" id="fig|927704.6.peg.1869"/>
<dbReference type="InterPro" id="IPR013321">
    <property type="entry name" value="Arc_rbn_hlx_hlx"/>
</dbReference>
<dbReference type="EMBL" id="AP012292">
    <property type="protein sequence ID" value="BAL83512.1"/>
    <property type="molecule type" value="Genomic_DNA"/>
</dbReference>
<dbReference type="PANTHER" id="PTHR38781:SF1">
    <property type="entry name" value="ANTITOXIN DINJ-RELATED"/>
    <property type="match status" value="1"/>
</dbReference>
<reference evidence="3 4" key="1">
    <citation type="submission" date="2011-10" db="EMBL/GenBank/DDBJ databases">
        <title>Whole genome sequence of Selenomonas ruminantium subsp. lactilytica TAM6421.</title>
        <authorList>
            <person name="Oguchi A."/>
            <person name="Ankai A."/>
            <person name="Kaneko J."/>
            <person name="Yamada-Narita S."/>
            <person name="Fukui S."/>
            <person name="Takahashi M."/>
            <person name="Onodera T."/>
            <person name="Kojima S."/>
            <person name="Fushimi T."/>
            <person name="Abe N."/>
            <person name="Kamio Y."/>
            <person name="Yamazaki S."/>
            <person name="Fujita N."/>
        </authorList>
    </citation>
    <scope>NUCLEOTIDE SEQUENCE [LARGE SCALE GENOMIC DNA]</scope>
    <source>
        <strain evidence="4">NBRC 103574 / TAM6421</strain>
    </source>
</reference>
<evidence type="ECO:0000256" key="2">
    <source>
        <dbReference type="ARBA" id="ARBA00022649"/>
    </source>
</evidence>
<accession>I0GRX5</accession>
<dbReference type="InterPro" id="IPR007337">
    <property type="entry name" value="RelB/DinJ"/>
</dbReference>
<dbReference type="PANTHER" id="PTHR38781">
    <property type="entry name" value="ANTITOXIN DINJ-RELATED"/>
    <property type="match status" value="1"/>
</dbReference>
<dbReference type="KEGG" id="sri:SELR_18040"/>
<name>I0GRX5_SELRL</name>
<sequence>MATAILQVRVNDELKKRVDMRLKRMGLNMSTAVNMLMHQIDIQGKIPFEIVDQSSSLQQSISDIEAGIGLSKVYDNPEELYKDLGI</sequence>
<dbReference type="GO" id="GO:0006351">
    <property type="term" value="P:DNA-templated transcription"/>
    <property type="evidence" value="ECO:0007669"/>
    <property type="project" value="TreeGrafter"/>
</dbReference>
<organism evidence="3 4">
    <name type="scientific">Selenomonas ruminantium subsp. lactilytica (strain NBRC 103574 / TAM6421)</name>
    <dbReference type="NCBI Taxonomy" id="927704"/>
    <lineage>
        <taxon>Bacteria</taxon>
        <taxon>Bacillati</taxon>
        <taxon>Bacillota</taxon>
        <taxon>Negativicutes</taxon>
        <taxon>Selenomonadales</taxon>
        <taxon>Selenomonadaceae</taxon>
        <taxon>Selenomonas</taxon>
    </lineage>
</organism>
<comment type="similarity">
    <text evidence="1">Belongs to the RelB/DinJ antitoxin family.</text>
</comment>
<evidence type="ECO:0000313" key="4">
    <source>
        <dbReference type="Proteomes" id="UP000007887"/>
    </source>
</evidence>